<feature type="compositionally biased region" description="Basic and acidic residues" evidence="3">
    <location>
        <begin position="35"/>
        <end position="44"/>
    </location>
</feature>
<dbReference type="STRING" id="4096.A0A1U7VSG9"/>
<dbReference type="KEGG" id="nsy:104221466"/>
<comment type="similarity">
    <text evidence="2">Belongs to the histone H2B family.</text>
</comment>
<dbReference type="GO" id="GO:0003677">
    <property type="term" value="F:DNA binding"/>
    <property type="evidence" value="ECO:0007669"/>
    <property type="project" value="InterPro"/>
</dbReference>
<comment type="function">
    <text evidence="1">Core component of nucleosome. Nucleosomes wrap and compact DNA into chromatin, limiting DNA accessibility to the cellular machineries which require DNA as a template. Histones thereby play a central role in transcription regulation, DNA repair, DNA replication and chromosomal stability. DNA accessibility is regulated via a complex set of post-translational modifications of histones, also called histone code, and nucleosome remodeling.</text>
</comment>
<dbReference type="InterPro" id="IPR007125">
    <property type="entry name" value="H2A/H2B/H3"/>
</dbReference>
<proteinExistence type="inferred from homology"/>
<keyword evidence="5" id="KW-1185">Reference proteome</keyword>
<dbReference type="InterPro" id="IPR000558">
    <property type="entry name" value="Histone_H2B"/>
</dbReference>
<reference evidence="5" key="1">
    <citation type="journal article" date="2013" name="Genome Biol.">
        <title>Reference genomes and transcriptomes of Nicotiana sylvestris and Nicotiana tomentosiformis.</title>
        <authorList>
            <person name="Sierro N."/>
            <person name="Battey J.N."/>
            <person name="Ouadi S."/>
            <person name="Bovet L."/>
            <person name="Goepfert S."/>
            <person name="Bakaher N."/>
            <person name="Peitsch M.C."/>
            <person name="Ivanov N.V."/>
        </authorList>
    </citation>
    <scope>NUCLEOTIDE SEQUENCE [LARGE SCALE GENOMIC DNA]</scope>
</reference>
<accession>A0A1U7VSG9</accession>
<dbReference type="FunFam" id="1.10.20.10:FF:000043">
    <property type="entry name" value="Histone H2B"/>
    <property type="match status" value="1"/>
</dbReference>
<evidence type="ECO:0000256" key="3">
    <source>
        <dbReference type="SAM" id="MobiDB-lite"/>
    </source>
</evidence>
<dbReference type="eggNOG" id="KOG1744">
    <property type="taxonomic scope" value="Eukaryota"/>
</dbReference>
<dbReference type="GO" id="GO:0046982">
    <property type="term" value="F:protein heterodimerization activity"/>
    <property type="evidence" value="ECO:0007669"/>
    <property type="project" value="InterPro"/>
</dbReference>
<evidence type="ECO:0000313" key="5">
    <source>
        <dbReference type="Proteomes" id="UP000189701"/>
    </source>
</evidence>
<organism evidence="5 6">
    <name type="scientific">Nicotiana sylvestris</name>
    <name type="common">Wood tobacco</name>
    <name type="synonym">South American tobacco</name>
    <dbReference type="NCBI Taxonomy" id="4096"/>
    <lineage>
        <taxon>Eukaryota</taxon>
        <taxon>Viridiplantae</taxon>
        <taxon>Streptophyta</taxon>
        <taxon>Embryophyta</taxon>
        <taxon>Tracheophyta</taxon>
        <taxon>Spermatophyta</taxon>
        <taxon>Magnoliopsida</taxon>
        <taxon>eudicotyledons</taxon>
        <taxon>Gunneridae</taxon>
        <taxon>Pentapetalae</taxon>
        <taxon>asterids</taxon>
        <taxon>lamiids</taxon>
        <taxon>Solanales</taxon>
        <taxon>Solanaceae</taxon>
        <taxon>Nicotianoideae</taxon>
        <taxon>Nicotianeae</taxon>
        <taxon>Nicotiana</taxon>
    </lineage>
</organism>
<evidence type="ECO:0000256" key="1">
    <source>
        <dbReference type="ARBA" id="ARBA00002001"/>
    </source>
</evidence>
<feature type="region of interest" description="Disordered" evidence="3">
    <location>
        <begin position="31"/>
        <end position="73"/>
    </location>
</feature>
<dbReference type="GO" id="GO:0000786">
    <property type="term" value="C:nucleosome"/>
    <property type="evidence" value="ECO:0007669"/>
    <property type="project" value="InterPro"/>
</dbReference>
<reference evidence="6" key="2">
    <citation type="submission" date="2025-08" db="UniProtKB">
        <authorList>
            <consortium name="RefSeq"/>
        </authorList>
    </citation>
    <scope>IDENTIFICATION</scope>
    <source>
        <tissue evidence="6">Leaf</tissue>
    </source>
</reference>
<dbReference type="SMART" id="SM00427">
    <property type="entry name" value="H2B"/>
    <property type="match status" value="1"/>
</dbReference>
<dbReference type="RefSeq" id="XP_009770842.1">
    <property type="nucleotide sequence ID" value="XM_009772540.1"/>
</dbReference>
<dbReference type="CDD" id="cd22910">
    <property type="entry name" value="HFD_H2B"/>
    <property type="match status" value="1"/>
</dbReference>
<dbReference type="OrthoDB" id="1913820at2759"/>
<dbReference type="SUPFAM" id="SSF47113">
    <property type="entry name" value="Histone-fold"/>
    <property type="match status" value="1"/>
</dbReference>
<protein>
    <submittedName>
        <fullName evidence="6">Late histone H2B.L4-like</fullName>
    </submittedName>
</protein>
<dbReference type="Proteomes" id="UP000189701">
    <property type="component" value="Unplaced"/>
</dbReference>
<dbReference type="GO" id="GO:0005634">
    <property type="term" value="C:nucleus"/>
    <property type="evidence" value="ECO:0007669"/>
    <property type="project" value="UniProtKB-ARBA"/>
</dbReference>
<dbReference type="Pfam" id="PF00125">
    <property type="entry name" value="Histone"/>
    <property type="match status" value="1"/>
</dbReference>
<evidence type="ECO:0000259" key="4">
    <source>
        <dbReference type="Pfam" id="PF00125"/>
    </source>
</evidence>
<dbReference type="PANTHER" id="PTHR23428">
    <property type="entry name" value="HISTONE H2B"/>
    <property type="match status" value="1"/>
</dbReference>
<sequence length="174" mass="19428">MAPKKSNERVSTTVNAKKLVEETLQVVVTTLTGETQERENKQQEQAEEEEEKGQKKKPTKIEKEGKRKKKKRTKVGYGRYIYKVMKQVHPDMGISSKAMTILDNLMGDMFERIAEAAATLSKYVGRTTLSSREIQGAVKMVLPGELGKHAIAEGTKAVVIYVTAVAEKNKSKTK</sequence>
<gene>
    <name evidence="6" type="primary">LOC104221466</name>
</gene>
<dbReference type="AlphaFoldDB" id="A0A1U7VSG9"/>
<feature type="domain" description="Core Histone H2A/H2B/H3" evidence="4">
    <location>
        <begin position="59"/>
        <end position="139"/>
    </location>
</feature>
<name>A0A1U7VSG9_NICSY</name>
<dbReference type="Gene3D" id="1.10.20.10">
    <property type="entry name" value="Histone, subunit A"/>
    <property type="match status" value="1"/>
</dbReference>
<evidence type="ECO:0000256" key="2">
    <source>
        <dbReference type="ARBA" id="ARBA00006846"/>
    </source>
</evidence>
<dbReference type="InterPro" id="IPR009072">
    <property type="entry name" value="Histone-fold"/>
</dbReference>
<dbReference type="PRINTS" id="PR00621">
    <property type="entry name" value="HISTONEH2B"/>
</dbReference>
<evidence type="ECO:0000313" key="6">
    <source>
        <dbReference type="RefSeq" id="XP_009770842.1"/>
    </source>
</evidence>
<dbReference type="GeneID" id="104221466"/>
<dbReference type="GO" id="GO:0030527">
    <property type="term" value="F:structural constituent of chromatin"/>
    <property type="evidence" value="ECO:0007669"/>
    <property type="project" value="InterPro"/>
</dbReference>